<feature type="non-terminal residue" evidence="2">
    <location>
        <position position="1"/>
    </location>
</feature>
<accession>A0A0C3BYP1</accession>
<sequence>PQIYDGSPKKLEEFLSDLRLCFLADPKHFNTPLSKILFAFSFMKGGSAHPWAVNENRDESAISQKYPTWQSFEAALRARFQMGNRKTEAQDALEYLHQRGRPAEEYFDDFEAQAPYSGFNDDALINLLKRRLNEALVDKMFEQTEMPTTYLGWKELAIVKDRLRRE</sequence>
<dbReference type="HOGENOM" id="CLU_000384_30_1_1"/>
<protein>
    <recommendedName>
        <fullName evidence="1">Retrotransposon gag domain-containing protein</fullName>
    </recommendedName>
</protein>
<gene>
    <name evidence="2" type="ORF">M413DRAFT_36678</name>
</gene>
<dbReference type="Proteomes" id="UP000053424">
    <property type="component" value="Unassembled WGS sequence"/>
</dbReference>
<feature type="domain" description="Retrotransposon gag" evidence="1">
    <location>
        <begin position="41"/>
        <end position="133"/>
    </location>
</feature>
<evidence type="ECO:0000313" key="3">
    <source>
        <dbReference type="Proteomes" id="UP000053424"/>
    </source>
</evidence>
<organism evidence="2 3">
    <name type="scientific">Hebeloma cylindrosporum</name>
    <dbReference type="NCBI Taxonomy" id="76867"/>
    <lineage>
        <taxon>Eukaryota</taxon>
        <taxon>Fungi</taxon>
        <taxon>Dikarya</taxon>
        <taxon>Basidiomycota</taxon>
        <taxon>Agaricomycotina</taxon>
        <taxon>Agaricomycetes</taxon>
        <taxon>Agaricomycetidae</taxon>
        <taxon>Agaricales</taxon>
        <taxon>Agaricineae</taxon>
        <taxon>Hymenogastraceae</taxon>
        <taxon>Hebeloma</taxon>
    </lineage>
</organism>
<feature type="non-terminal residue" evidence="2">
    <location>
        <position position="166"/>
    </location>
</feature>
<keyword evidence="3" id="KW-1185">Reference proteome</keyword>
<dbReference type="OrthoDB" id="3253683at2759"/>
<dbReference type="STRING" id="686832.A0A0C3BYP1"/>
<evidence type="ECO:0000313" key="2">
    <source>
        <dbReference type="EMBL" id="KIM37139.1"/>
    </source>
</evidence>
<proteinExistence type="predicted"/>
<name>A0A0C3BYP1_HEBCY</name>
<evidence type="ECO:0000259" key="1">
    <source>
        <dbReference type="Pfam" id="PF03732"/>
    </source>
</evidence>
<reference evidence="2 3" key="1">
    <citation type="submission" date="2014-04" db="EMBL/GenBank/DDBJ databases">
        <authorList>
            <consortium name="DOE Joint Genome Institute"/>
            <person name="Kuo A."/>
            <person name="Gay G."/>
            <person name="Dore J."/>
            <person name="Kohler A."/>
            <person name="Nagy L.G."/>
            <person name="Floudas D."/>
            <person name="Copeland A."/>
            <person name="Barry K.W."/>
            <person name="Cichocki N."/>
            <person name="Veneault-Fourrey C."/>
            <person name="LaButti K."/>
            <person name="Lindquist E.A."/>
            <person name="Lipzen A."/>
            <person name="Lundell T."/>
            <person name="Morin E."/>
            <person name="Murat C."/>
            <person name="Sun H."/>
            <person name="Tunlid A."/>
            <person name="Henrissat B."/>
            <person name="Grigoriev I.V."/>
            <person name="Hibbett D.S."/>
            <person name="Martin F."/>
            <person name="Nordberg H.P."/>
            <person name="Cantor M.N."/>
            <person name="Hua S.X."/>
        </authorList>
    </citation>
    <scope>NUCLEOTIDE SEQUENCE [LARGE SCALE GENOMIC DNA]</scope>
    <source>
        <strain evidence="3">h7</strain>
    </source>
</reference>
<dbReference type="Pfam" id="PF03732">
    <property type="entry name" value="Retrotrans_gag"/>
    <property type="match status" value="1"/>
</dbReference>
<dbReference type="EMBL" id="KN831799">
    <property type="protein sequence ID" value="KIM37139.1"/>
    <property type="molecule type" value="Genomic_DNA"/>
</dbReference>
<dbReference type="AlphaFoldDB" id="A0A0C3BYP1"/>
<reference evidence="3" key="2">
    <citation type="submission" date="2015-01" db="EMBL/GenBank/DDBJ databases">
        <title>Evolutionary Origins and Diversification of the Mycorrhizal Mutualists.</title>
        <authorList>
            <consortium name="DOE Joint Genome Institute"/>
            <consortium name="Mycorrhizal Genomics Consortium"/>
            <person name="Kohler A."/>
            <person name="Kuo A."/>
            <person name="Nagy L.G."/>
            <person name="Floudas D."/>
            <person name="Copeland A."/>
            <person name="Barry K.W."/>
            <person name="Cichocki N."/>
            <person name="Veneault-Fourrey C."/>
            <person name="LaButti K."/>
            <person name="Lindquist E.A."/>
            <person name="Lipzen A."/>
            <person name="Lundell T."/>
            <person name="Morin E."/>
            <person name="Murat C."/>
            <person name="Riley R."/>
            <person name="Ohm R."/>
            <person name="Sun H."/>
            <person name="Tunlid A."/>
            <person name="Henrissat B."/>
            <person name="Grigoriev I.V."/>
            <person name="Hibbett D.S."/>
            <person name="Martin F."/>
        </authorList>
    </citation>
    <scope>NUCLEOTIDE SEQUENCE [LARGE SCALE GENOMIC DNA]</scope>
    <source>
        <strain evidence="3">h7</strain>
    </source>
</reference>
<dbReference type="InterPro" id="IPR005162">
    <property type="entry name" value="Retrotrans_gag_dom"/>
</dbReference>